<keyword evidence="3" id="KW-1185">Reference proteome</keyword>
<dbReference type="EMBL" id="CP058560">
    <property type="protein sequence ID" value="QUH24016.1"/>
    <property type="molecule type" value="Genomic_DNA"/>
</dbReference>
<evidence type="ECO:0000313" key="3">
    <source>
        <dbReference type="Proteomes" id="UP000681041"/>
    </source>
</evidence>
<dbReference type="PROSITE" id="PS51379">
    <property type="entry name" value="4FE4S_FER_2"/>
    <property type="match status" value="1"/>
</dbReference>
<dbReference type="GO" id="GO:0016491">
    <property type="term" value="F:oxidoreductase activity"/>
    <property type="evidence" value="ECO:0007669"/>
    <property type="project" value="UniProtKB-ARBA"/>
</dbReference>
<dbReference type="KEGG" id="meme:HYG87_09730"/>
<dbReference type="OrthoDB" id="51323at2157"/>
<name>A0A8T8K614_9EURY</name>
<dbReference type="RefSeq" id="WP_211532973.1">
    <property type="nucleotide sequence ID" value="NZ_CP058560.1"/>
</dbReference>
<sequence length="300" mass="32946">MRVLILSSGEYGSRIVNHLATHGLSSSIVGLEEFEDNLPEFIDDLTEYMPENLPECDLIIAVGLFGDINLLISSIVKETGAKSVIMPIHHPQQIPAGLKQEIKDSLQEATIVFPKPFCSLTSQGDRYIDKFVEKFGKPELEIEADEYIKNVQVKRGAPCGSTDFVAKKLLGVPVEEAEFEGGDKFHNYPCLASMNKDSATGDTILHLAGYKTKEAIKRALGFTYKSAVVDLEVCQGGEDCEHLCREVCPNVLSGDSTIKLRDDEKVDINPASCGVCEICIPECPYGAIEIVEEKISCKKE</sequence>
<organism evidence="2 3">
    <name type="scientific">Methanobacterium alkalithermotolerans</name>
    <dbReference type="NCBI Taxonomy" id="2731220"/>
    <lineage>
        <taxon>Archaea</taxon>
        <taxon>Methanobacteriati</taxon>
        <taxon>Methanobacteriota</taxon>
        <taxon>Methanomada group</taxon>
        <taxon>Methanobacteria</taxon>
        <taxon>Methanobacteriales</taxon>
        <taxon>Methanobacteriaceae</taxon>
        <taxon>Methanobacterium</taxon>
    </lineage>
</organism>
<proteinExistence type="predicted"/>
<dbReference type="Pfam" id="PF02593">
    <property type="entry name" value="DUF166"/>
    <property type="match status" value="1"/>
</dbReference>
<dbReference type="GeneID" id="64821045"/>
<feature type="domain" description="4Fe-4S ferredoxin-type" evidence="1">
    <location>
        <begin position="264"/>
        <end position="293"/>
    </location>
</feature>
<dbReference type="PROSITE" id="PS00198">
    <property type="entry name" value="4FE4S_FER_1"/>
    <property type="match status" value="1"/>
</dbReference>
<dbReference type="InterPro" id="IPR017896">
    <property type="entry name" value="4Fe4S_Fe-S-bd"/>
</dbReference>
<dbReference type="InterPro" id="IPR017900">
    <property type="entry name" value="4Fe4S_Fe_S_CS"/>
</dbReference>
<dbReference type="AlphaFoldDB" id="A0A8T8K614"/>
<dbReference type="SUPFAM" id="SSF54862">
    <property type="entry name" value="4Fe-4S ferredoxins"/>
    <property type="match status" value="1"/>
</dbReference>
<protein>
    <submittedName>
        <fullName evidence="2">Thymidylate synthase</fullName>
    </submittedName>
</protein>
<dbReference type="Proteomes" id="UP000681041">
    <property type="component" value="Chromosome"/>
</dbReference>
<dbReference type="Gene3D" id="3.30.70.20">
    <property type="match status" value="1"/>
</dbReference>
<reference evidence="2" key="1">
    <citation type="submission" date="2020-07" db="EMBL/GenBank/DDBJ databases">
        <title>Methanobacterium. sp. MethCan genome.</title>
        <authorList>
            <person name="Postec A."/>
            <person name="Quemeneur M."/>
        </authorList>
    </citation>
    <scope>NUCLEOTIDE SEQUENCE</scope>
    <source>
        <strain evidence="2">MethCAN</strain>
    </source>
</reference>
<evidence type="ECO:0000259" key="1">
    <source>
        <dbReference type="PROSITE" id="PS51379"/>
    </source>
</evidence>
<gene>
    <name evidence="2" type="ORF">HYG87_09730</name>
</gene>
<dbReference type="InterPro" id="IPR003745">
    <property type="entry name" value="DUF166"/>
</dbReference>
<evidence type="ECO:0000313" key="2">
    <source>
        <dbReference type="EMBL" id="QUH24016.1"/>
    </source>
</evidence>
<accession>A0A8T8K614</accession>